<evidence type="ECO:0000256" key="9">
    <source>
        <dbReference type="PROSITE-ProRule" id="PRU01215"/>
    </source>
</evidence>
<dbReference type="Pfam" id="PF08457">
    <property type="entry name" value="Sfi1"/>
    <property type="match status" value="1"/>
</dbReference>
<evidence type="ECO:0000256" key="1">
    <source>
        <dbReference type="ARBA" id="ARBA00004496"/>
    </source>
</evidence>
<feature type="region of interest" description="Disordered" evidence="10">
    <location>
        <begin position="622"/>
        <end position="675"/>
    </location>
</feature>
<dbReference type="GO" id="GO:0034657">
    <property type="term" value="C:GID complex"/>
    <property type="evidence" value="ECO:0007669"/>
    <property type="project" value="TreeGrafter"/>
</dbReference>
<dbReference type="InterPro" id="IPR006595">
    <property type="entry name" value="CTLH_C"/>
</dbReference>
<dbReference type="InterPro" id="IPR024964">
    <property type="entry name" value="CTLH/CRA"/>
</dbReference>
<dbReference type="OrthoDB" id="1933281at2759"/>
<feature type="compositionally biased region" description="Low complexity" evidence="10">
    <location>
        <begin position="546"/>
        <end position="564"/>
    </location>
</feature>
<dbReference type="GO" id="GO:0008270">
    <property type="term" value="F:zinc ion binding"/>
    <property type="evidence" value="ECO:0007669"/>
    <property type="project" value="UniProtKB-KW"/>
</dbReference>
<keyword evidence="4 9" id="KW-0863">Zinc-finger</keyword>
<dbReference type="InterPro" id="IPR037683">
    <property type="entry name" value="Rmd5_dRing"/>
</dbReference>
<keyword evidence="5" id="KW-0862">Zinc</keyword>
<evidence type="ECO:0000256" key="5">
    <source>
        <dbReference type="ARBA" id="ARBA00022833"/>
    </source>
</evidence>
<feature type="domain" description="CTLH" evidence="11">
    <location>
        <begin position="161"/>
        <end position="218"/>
    </location>
</feature>
<dbReference type="InterPro" id="IPR027370">
    <property type="entry name" value="Znf-RING_euk"/>
</dbReference>
<evidence type="ECO:0000256" key="8">
    <source>
        <dbReference type="ARBA" id="ARBA00080744"/>
    </source>
</evidence>
<evidence type="ECO:0000259" key="11">
    <source>
        <dbReference type="PROSITE" id="PS50897"/>
    </source>
</evidence>
<evidence type="ECO:0000256" key="4">
    <source>
        <dbReference type="ARBA" id="ARBA00022771"/>
    </source>
</evidence>
<name>A0A0D7BIT2_9AGAR</name>
<evidence type="ECO:0000259" key="12">
    <source>
        <dbReference type="PROSITE" id="PS51867"/>
    </source>
</evidence>
<gene>
    <name evidence="13" type="ORF">CYLTODRAFT_442301</name>
</gene>
<dbReference type="GO" id="GO:0061630">
    <property type="term" value="F:ubiquitin protein ligase activity"/>
    <property type="evidence" value="ECO:0007669"/>
    <property type="project" value="InterPro"/>
</dbReference>
<organism evidence="13 14">
    <name type="scientific">Cylindrobasidium torrendii FP15055 ss-10</name>
    <dbReference type="NCBI Taxonomy" id="1314674"/>
    <lineage>
        <taxon>Eukaryota</taxon>
        <taxon>Fungi</taxon>
        <taxon>Dikarya</taxon>
        <taxon>Basidiomycota</taxon>
        <taxon>Agaricomycotina</taxon>
        <taxon>Agaricomycetes</taxon>
        <taxon>Agaricomycetidae</taxon>
        <taxon>Agaricales</taxon>
        <taxon>Marasmiineae</taxon>
        <taxon>Physalacriaceae</taxon>
        <taxon>Cylindrobasidium</taxon>
    </lineage>
</organism>
<evidence type="ECO:0000256" key="7">
    <source>
        <dbReference type="ARBA" id="ARBA00075398"/>
    </source>
</evidence>
<reference evidence="13 14" key="1">
    <citation type="journal article" date="2015" name="Fungal Genet. Biol.">
        <title>Evolution of novel wood decay mechanisms in Agaricales revealed by the genome sequences of Fistulina hepatica and Cylindrobasidium torrendii.</title>
        <authorList>
            <person name="Floudas D."/>
            <person name="Held B.W."/>
            <person name="Riley R."/>
            <person name="Nagy L.G."/>
            <person name="Koehler G."/>
            <person name="Ransdell A.S."/>
            <person name="Younus H."/>
            <person name="Chow J."/>
            <person name="Chiniquy J."/>
            <person name="Lipzen A."/>
            <person name="Tritt A."/>
            <person name="Sun H."/>
            <person name="Haridas S."/>
            <person name="LaButti K."/>
            <person name="Ohm R.A."/>
            <person name="Kues U."/>
            <person name="Blanchette R.A."/>
            <person name="Grigoriev I.V."/>
            <person name="Minto R.E."/>
            <person name="Hibbett D.S."/>
        </authorList>
    </citation>
    <scope>NUCLEOTIDE SEQUENCE [LARGE SCALE GENOMIC DNA]</scope>
    <source>
        <strain evidence="13 14">FP15055 ss-10</strain>
    </source>
</reference>
<dbReference type="EMBL" id="KN880475">
    <property type="protein sequence ID" value="KIY69989.1"/>
    <property type="molecule type" value="Genomic_DNA"/>
</dbReference>
<accession>A0A0D7BIT2</accession>
<keyword evidence="14" id="KW-1185">Reference proteome</keyword>
<dbReference type="PROSITE" id="PS51867">
    <property type="entry name" value="ZF_RING_GID"/>
    <property type="match status" value="1"/>
</dbReference>
<feature type="region of interest" description="Disordered" evidence="10">
    <location>
        <begin position="1396"/>
        <end position="1523"/>
    </location>
</feature>
<evidence type="ECO:0000256" key="10">
    <source>
        <dbReference type="SAM" id="MobiDB-lite"/>
    </source>
</evidence>
<evidence type="ECO:0000256" key="6">
    <source>
        <dbReference type="ARBA" id="ARBA00061136"/>
    </source>
</evidence>
<evidence type="ECO:0000313" key="13">
    <source>
        <dbReference type="EMBL" id="KIY69989.1"/>
    </source>
</evidence>
<protein>
    <recommendedName>
        <fullName evidence="8">GID complex catalytic subunit 2</fullName>
    </recommendedName>
    <alternativeName>
        <fullName evidence="7">Glucose-induced degradation protein 2</fullName>
    </alternativeName>
</protein>
<dbReference type="InterPro" id="IPR006594">
    <property type="entry name" value="LisH"/>
</dbReference>
<dbReference type="InterPro" id="IPR045098">
    <property type="entry name" value="Fyv10_fam"/>
</dbReference>
<dbReference type="CDD" id="cd16652">
    <property type="entry name" value="dRING_Rmd5p-like"/>
    <property type="match status" value="1"/>
</dbReference>
<sequence length="1523" mass="174225">MTASDVRPVNHLTFTHPPSRPMEPLLKELGTLEQAAECRGKGKAPSISDSINGLVSFLESVKASGVPVNRSAVLRQLEMKKKDIDDRQKEVYASMSRLGKAIDKKFTVPVPAVPNKFAEDQSVHALEETIVQYLLRTGQFDAAETLARESDANVPGDMRASFQKMHTILSFLRTGDVQPALQWAQEHEDFLHSRGSPLEFYLHRSQYLRLLLHSDPPEVAQAITYAHMSLAPFYHEHVEEVKRLMTCIIYLPASRLRHSPYADLTSPEIHTEVEPLFAKEFCASLGLSQQVPLETVTRIGGGGALAKIEKARRVLKETKTEWSQEDEVPIELAIAPEHRYHSIFTCPVSKEQSTLGNPPMMMTCGHVIAKDSLNKISKPLGGIGRVKCPYCPNESSPTAAVAPTDLSQSVASLGASQSSSAPVPELSGLTPADVELIDVIITRAGDAASSFFPVFKAYSDILQERGLDPHEVVYYGKLLKLGTLKGRNWADKWSMVKKRYGYGTATSNTKPTASRPTQGAPAPTRTGPSRQAPSRRTPVPVPVPVPSQARRAPLARLAELGRPRQAPTNARPIVRDDDSFTLHSHADDAESVPEAPTPRIEVPHTALARARARQRRLPALSDATSNSLGLDFGDSASQAPAARRRRFEPIPSETDDDDDALSQFAPPSTTPPSYNAAARDILLGKQNAVDAKTRLASVIAKPTPPPAPVVSAINEEDAWKKIKMAQDEKDADEYYRLRVMERCFGMWSEVYQWIVTTHRQVQEAREALILQIYYRRWRDRLASKQVHVRTQLARADLFFLRTALIAWRRHLVQRQHANWRDAMRGKMRLVRQKRDERLKKEVMVVWRQARQDLAADDHYNRQLVRRAFTRWQKRLVSIDQLEDLADQYQENELFRIMDSCWANWRLRIAEATMARQVGARLQREAMSRWLKRLNNVCIADRFYDRIILKNAVTRWQGSLAGVRKLEKRATRHVARQDDVLLLAVFRVWKARELGVLLERVTARRIQKRMLAVWVTRLAQVRKKETLALRFASQSRWPLVNAFQTWRTGLQVIRVGEQTAIRHHTIQLQSKIWIEWLGQLQEHNAITKKARLTELYFLMRRTWGRMQAVHRERALQRKLRKFNDKKADKIFVDWMLRAQKQRRLRTAEKIVSTTVRVRILGDILAQWTDRVIEIKEREIEVRQRYEIGLLVNAFTKWKHICLRHVEDLSLMESYREVKREDQVRRMFFQWLSAARAARHRKLLLQRLEDEKKLTLLSGAWERWTEKFRDQQLRPLEYQFLYTSQKSTLRNAMEKWKSRTKAFPAIRFHATNVKARTWEAWRKQMPLAQLARKAREFDQKHTLARFFDELIQAYRTKLTRKAVDRARKLRLPTAPSASRATGLLRPVPEIAAPAPLRGLFPRRPLITTPPEDMDEPAPSEREPSPPPSRLFGVSRRTAFPTRPRAEVSPTRSTGRLEVPTRRQASPTRSTRSALSTRVSRGAAFPPPPPSSVGGDEPSRLWQELRQLRSRPKSSSGARSPTRPDP</sequence>
<dbReference type="Proteomes" id="UP000054007">
    <property type="component" value="Unassembled WGS sequence"/>
</dbReference>
<feature type="compositionally biased region" description="Polar residues" evidence="10">
    <location>
        <begin position="504"/>
        <end position="517"/>
    </location>
</feature>
<keyword evidence="3" id="KW-0479">Metal-binding</keyword>
<evidence type="ECO:0000313" key="14">
    <source>
        <dbReference type="Proteomes" id="UP000054007"/>
    </source>
</evidence>
<dbReference type="GO" id="GO:0043161">
    <property type="term" value="P:proteasome-mediated ubiquitin-dependent protein catabolic process"/>
    <property type="evidence" value="ECO:0007669"/>
    <property type="project" value="InterPro"/>
</dbReference>
<dbReference type="PROSITE" id="PS50896">
    <property type="entry name" value="LISH"/>
    <property type="match status" value="1"/>
</dbReference>
<comment type="subcellular location">
    <subcellularLocation>
        <location evidence="1">Cytoplasm</location>
    </subcellularLocation>
</comment>
<feature type="zinc finger region" description="RING-Gid-type" evidence="9">
    <location>
        <begin position="346"/>
        <end position="391"/>
    </location>
</feature>
<comment type="similarity">
    <text evidence="6">Belongs to the RMD5/GID2 family.</text>
</comment>
<evidence type="ECO:0000256" key="3">
    <source>
        <dbReference type="ARBA" id="ARBA00022723"/>
    </source>
</evidence>
<dbReference type="Pfam" id="PF10607">
    <property type="entry name" value="CTLH"/>
    <property type="match status" value="1"/>
</dbReference>
<dbReference type="InterPro" id="IPR013665">
    <property type="entry name" value="Sfi1_dom"/>
</dbReference>
<dbReference type="Pfam" id="PF13445">
    <property type="entry name" value="zf-RING_UBOX"/>
    <property type="match status" value="1"/>
</dbReference>
<dbReference type="InterPro" id="IPR044063">
    <property type="entry name" value="ZF_RING_GID"/>
</dbReference>
<dbReference type="PANTHER" id="PTHR12170:SF3">
    <property type="entry name" value="GH10162P"/>
    <property type="match status" value="1"/>
</dbReference>
<dbReference type="GO" id="GO:0005737">
    <property type="term" value="C:cytoplasm"/>
    <property type="evidence" value="ECO:0007669"/>
    <property type="project" value="UniProtKB-SubCell"/>
</dbReference>
<evidence type="ECO:0000256" key="2">
    <source>
        <dbReference type="ARBA" id="ARBA00022490"/>
    </source>
</evidence>
<dbReference type="GO" id="GO:0005634">
    <property type="term" value="C:nucleus"/>
    <property type="evidence" value="ECO:0007669"/>
    <property type="project" value="TreeGrafter"/>
</dbReference>
<dbReference type="PANTHER" id="PTHR12170">
    <property type="entry name" value="MACROPHAGE ERYTHROBLAST ATTACHER-RELATED"/>
    <property type="match status" value="1"/>
</dbReference>
<dbReference type="STRING" id="1314674.A0A0D7BIT2"/>
<feature type="domain" description="RING-Gid-type" evidence="12">
    <location>
        <begin position="346"/>
        <end position="391"/>
    </location>
</feature>
<dbReference type="PROSITE" id="PS50897">
    <property type="entry name" value="CTLH"/>
    <property type="match status" value="1"/>
</dbReference>
<proteinExistence type="inferred from homology"/>
<feature type="region of interest" description="Disordered" evidence="10">
    <location>
        <begin position="502"/>
        <end position="578"/>
    </location>
</feature>
<dbReference type="FunFam" id="3.30.40.10:FF:000143">
    <property type="entry name" value="Regulator of gluconeogenesis Rmd5"/>
    <property type="match status" value="1"/>
</dbReference>
<keyword evidence="2" id="KW-0963">Cytoplasm</keyword>
<feature type="compositionally biased region" description="Polar residues" evidence="10">
    <location>
        <begin position="1460"/>
        <end position="1476"/>
    </location>
</feature>
<dbReference type="SMART" id="SM00668">
    <property type="entry name" value="CTLH"/>
    <property type="match status" value="1"/>
</dbReference>